<keyword evidence="2" id="KW-1185">Reference proteome</keyword>
<evidence type="ECO:0000313" key="1">
    <source>
        <dbReference type="EMBL" id="KAF2463834.1"/>
    </source>
</evidence>
<name>A0ACB6QA51_9PLEO</name>
<organism evidence="1 2">
    <name type="scientific">Lindgomyces ingoldianus</name>
    <dbReference type="NCBI Taxonomy" id="673940"/>
    <lineage>
        <taxon>Eukaryota</taxon>
        <taxon>Fungi</taxon>
        <taxon>Dikarya</taxon>
        <taxon>Ascomycota</taxon>
        <taxon>Pezizomycotina</taxon>
        <taxon>Dothideomycetes</taxon>
        <taxon>Pleosporomycetidae</taxon>
        <taxon>Pleosporales</taxon>
        <taxon>Lindgomycetaceae</taxon>
        <taxon>Lindgomyces</taxon>
    </lineage>
</organism>
<sequence>MIRILSCARTDTYMLLVHRELVMRRNHVNYVLASAWVPFGRASPLGAGRANARKGLDSQRWRHIPTHQLQVKKVVTANVDAVTALSLSRDVATSRLLHSKTSSRNNNLDSRPQQNALRPLSPDHHPAPTQADLPPPPPPTTIFPPVSTAPPGTLQAFKTSLHCCSSARWLAQASWSIAQCSLLLMCLCQKTYLTLLPLCRLRLR</sequence>
<protein>
    <submittedName>
        <fullName evidence="1">Uncharacterized protein</fullName>
    </submittedName>
</protein>
<evidence type="ECO:0000313" key="2">
    <source>
        <dbReference type="Proteomes" id="UP000799755"/>
    </source>
</evidence>
<proteinExistence type="predicted"/>
<comment type="caution">
    <text evidence="1">The sequence shown here is derived from an EMBL/GenBank/DDBJ whole genome shotgun (WGS) entry which is preliminary data.</text>
</comment>
<dbReference type="EMBL" id="MU003545">
    <property type="protein sequence ID" value="KAF2463834.1"/>
    <property type="molecule type" value="Genomic_DNA"/>
</dbReference>
<reference evidence="1" key="1">
    <citation type="journal article" date="2020" name="Stud. Mycol.">
        <title>101 Dothideomycetes genomes: a test case for predicting lifestyles and emergence of pathogens.</title>
        <authorList>
            <person name="Haridas S."/>
            <person name="Albert R."/>
            <person name="Binder M."/>
            <person name="Bloem J."/>
            <person name="Labutti K."/>
            <person name="Salamov A."/>
            <person name="Andreopoulos B."/>
            <person name="Baker S."/>
            <person name="Barry K."/>
            <person name="Bills G."/>
            <person name="Bluhm B."/>
            <person name="Cannon C."/>
            <person name="Castanera R."/>
            <person name="Culley D."/>
            <person name="Daum C."/>
            <person name="Ezra D."/>
            <person name="Gonzalez J."/>
            <person name="Henrissat B."/>
            <person name="Kuo A."/>
            <person name="Liang C."/>
            <person name="Lipzen A."/>
            <person name="Lutzoni F."/>
            <person name="Magnuson J."/>
            <person name="Mondo S."/>
            <person name="Nolan M."/>
            <person name="Ohm R."/>
            <person name="Pangilinan J."/>
            <person name="Park H.-J."/>
            <person name="Ramirez L."/>
            <person name="Alfaro M."/>
            <person name="Sun H."/>
            <person name="Tritt A."/>
            <person name="Yoshinaga Y."/>
            <person name="Zwiers L.-H."/>
            <person name="Turgeon B."/>
            <person name="Goodwin S."/>
            <person name="Spatafora J."/>
            <person name="Crous P."/>
            <person name="Grigoriev I."/>
        </authorList>
    </citation>
    <scope>NUCLEOTIDE SEQUENCE</scope>
    <source>
        <strain evidence="1">ATCC 200398</strain>
    </source>
</reference>
<dbReference type="Proteomes" id="UP000799755">
    <property type="component" value="Unassembled WGS sequence"/>
</dbReference>
<accession>A0ACB6QA51</accession>
<gene>
    <name evidence="1" type="ORF">BDR25DRAFT_105653</name>
</gene>